<reference evidence="7 8" key="1">
    <citation type="journal article" date="2025" name="Microbiol. Resour. Announc.">
        <title>Draft genome sequences for Neonectria magnoliae and Neonectria punicea, canker pathogens of Liriodendron tulipifera and Acer saccharum in West Virginia.</title>
        <authorList>
            <person name="Petronek H.M."/>
            <person name="Kasson M.T."/>
            <person name="Metheny A.M."/>
            <person name="Stauder C.M."/>
            <person name="Lovett B."/>
            <person name="Lynch S.C."/>
            <person name="Garnas J.R."/>
            <person name="Kasson L.R."/>
            <person name="Stajich J.E."/>
        </authorList>
    </citation>
    <scope>NUCLEOTIDE SEQUENCE [LARGE SCALE GENOMIC DNA]</scope>
    <source>
        <strain evidence="7 8">NRRL 64653</strain>
    </source>
</reference>
<evidence type="ECO:0000313" key="7">
    <source>
        <dbReference type="EMBL" id="KAK7425110.1"/>
    </source>
</evidence>
<dbReference type="PANTHER" id="PTHR34997:SF1">
    <property type="entry name" value="PEPTIDOGLYCAN-BINDING LYSIN DOMAIN"/>
    <property type="match status" value="1"/>
</dbReference>
<keyword evidence="8" id="KW-1185">Reference proteome</keyword>
<evidence type="ECO:0000256" key="4">
    <source>
        <dbReference type="SAM" id="MobiDB-lite"/>
    </source>
</evidence>
<dbReference type="InterPro" id="IPR018392">
    <property type="entry name" value="LysM"/>
</dbReference>
<feature type="domain" description="LysM" evidence="6">
    <location>
        <begin position="457"/>
        <end position="503"/>
    </location>
</feature>
<evidence type="ECO:0000256" key="1">
    <source>
        <dbReference type="ARBA" id="ARBA00022669"/>
    </source>
</evidence>
<dbReference type="CDD" id="cd00118">
    <property type="entry name" value="LysM"/>
    <property type="match status" value="2"/>
</dbReference>
<feature type="chain" id="PRO_5046620145" description="LysM domain-containing protein" evidence="5">
    <location>
        <begin position="21"/>
        <end position="534"/>
    </location>
</feature>
<feature type="compositionally biased region" description="Low complexity" evidence="4">
    <location>
        <begin position="114"/>
        <end position="143"/>
    </location>
</feature>
<accession>A0ABR1HV48</accession>
<dbReference type="PROSITE" id="PS51782">
    <property type="entry name" value="LYSM"/>
    <property type="match status" value="3"/>
</dbReference>
<name>A0ABR1HV48_9HYPO</name>
<dbReference type="Gene3D" id="3.10.350.10">
    <property type="entry name" value="LysM domain"/>
    <property type="match status" value="5"/>
</dbReference>
<evidence type="ECO:0000313" key="8">
    <source>
        <dbReference type="Proteomes" id="UP001498476"/>
    </source>
</evidence>
<dbReference type="InterPro" id="IPR036779">
    <property type="entry name" value="LysM_dom_sf"/>
</dbReference>
<evidence type="ECO:0000259" key="6">
    <source>
        <dbReference type="PROSITE" id="PS51782"/>
    </source>
</evidence>
<protein>
    <recommendedName>
        <fullName evidence="6">LysM domain-containing protein</fullName>
    </recommendedName>
</protein>
<feature type="region of interest" description="Disordered" evidence="4">
    <location>
        <begin position="513"/>
        <end position="534"/>
    </location>
</feature>
<gene>
    <name evidence="7" type="ORF">QQX98_000024</name>
</gene>
<feature type="compositionally biased region" description="Polar residues" evidence="4">
    <location>
        <begin position="440"/>
        <end position="449"/>
    </location>
</feature>
<dbReference type="Pfam" id="PF01476">
    <property type="entry name" value="LysM"/>
    <property type="match status" value="1"/>
</dbReference>
<dbReference type="EMBL" id="JAZAVJ010000001">
    <property type="protein sequence ID" value="KAK7425110.1"/>
    <property type="molecule type" value="Genomic_DNA"/>
</dbReference>
<dbReference type="PANTHER" id="PTHR34997">
    <property type="entry name" value="AM15"/>
    <property type="match status" value="1"/>
</dbReference>
<keyword evidence="5" id="KW-0732">Signal</keyword>
<evidence type="ECO:0000256" key="3">
    <source>
        <dbReference type="ARBA" id="ARBA00044955"/>
    </source>
</evidence>
<dbReference type="SMART" id="SM00257">
    <property type="entry name" value="LysM"/>
    <property type="match status" value="3"/>
</dbReference>
<comment type="caution">
    <text evidence="7">The sequence shown here is derived from an EMBL/GenBank/DDBJ whole genome shotgun (WGS) entry which is preliminary data.</text>
</comment>
<dbReference type="SUPFAM" id="SSF54106">
    <property type="entry name" value="LysM domain"/>
    <property type="match status" value="1"/>
</dbReference>
<comment type="similarity">
    <text evidence="3">Belongs to the secreted LysM effector family.</text>
</comment>
<evidence type="ECO:0000256" key="2">
    <source>
        <dbReference type="ARBA" id="ARBA00023026"/>
    </source>
</evidence>
<feature type="domain" description="LysM" evidence="6">
    <location>
        <begin position="39"/>
        <end position="86"/>
    </location>
</feature>
<dbReference type="InterPro" id="IPR052210">
    <property type="entry name" value="LysM1-like"/>
</dbReference>
<dbReference type="Proteomes" id="UP001498476">
    <property type="component" value="Unassembled WGS sequence"/>
</dbReference>
<feature type="signal peptide" evidence="5">
    <location>
        <begin position="1"/>
        <end position="20"/>
    </location>
</feature>
<sequence length="534" mass="58258">MRFFISHLLFFWAFLSTTIAQDSKPGGPVHDGQPKNCNAWHTVKEGDDCETVPKKYYISKKQFLVWNPAVSEDCLKNFWLKSAYCVGVDESMTGGSSGTSLTKTSAMTSKIGASTTQSTKDTSTSASESIHHSTTGGSTLTTSNPGQITSEITTTAVNTTYSVRNPVSTWNITTPTTDMTWPPKATQSGQPEDCNNWHLVLPGSTCVTVLNRYSAFMKKEDFFKWNPEVHTDCSGLFVDYWVCVGIRSNATASLEWSTSTPDFTPPPNPTTHKPTTLVPIDSDFTPEPTHGPMPANCQNFHQAEADESCRDILKTYNYLSEEQFFEYNPALKKNCDGLWKDTWYCVGLGNELPMPPIVTTTPSSVPSGSSKDCKSWYYTTGGETCHLIVSMFGTFDYDVFVSMNPSVLDTCEDIKDNTWYCVAKHDTPTTRTGDAPTPTSPATGMPTQTGTSADCDSYWLVSKKDTCKSIAKANGVTQDDLIAWNKALGLECDGLKPDYYLCVGVDADSGSSIATSGGTTVTRPTTTSTVTSRG</sequence>
<proteinExistence type="inferred from homology"/>
<feature type="region of interest" description="Disordered" evidence="4">
    <location>
        <begin position="93"/>
        <end position="147"/>
    </location>
</feature>
<feature type="region of interest" description="Disordered" evidence="4">
    <location>
        <begin position="429"/>
        <end position="449"/>
    </location>
</feature>
<keyword evidence="1" id="KW-0147">Chitin-binding</keyword>
<keyword evidence="2" id="KW-0843">Virulence</keyword>
<feature type="domain" description="LysM" evidence="6">
    <location>
        <begin position="196"/>
        <end position="244"/>
    </location>
</feature>
<evidence type="ECO:0000256" key="5">
    <source>
        <dbReference type="SAM" id="SignalP"/>
    </source>
</evidence>
<organism evidence="7 8">
    <name type="scientific">Neonectria punicea</name>
    <dbReference type="NCBI Taxonomy" id="979145"/>
    <lineage>
        <taxon>Eukaryota</taxon>
        <taxon>Fungi</taxon>
        <taxon>Dikarya</taxon>
        <taxon>Ascomycota</taxon>
        <taxon>Pezizomycotina</taxon>
        <taxon>Sordariomycetes</taxon>
        <taxon>Hypocreomycetidae</taxon>
        <taxon>Hypocreales</taxon>
        <taxon>Nectriaceae</taxon>
        <taxon>Neonectria</taxon>
    </lineage>
</organism>